<keyword evidence="2" id="KW-0067">ATP-binding</keyword>
<dbReference type="Gene3D" id="1.10.8.60">
    <property type="match status" value="1"/>
</dbReference>
<dbReference type="AlphaFoldDB" id="A0A921AUW4"/>
<dbReference type="Proteomes" id="UP000698963">
    <property type="component" value="Unassembled WGS sequence"/>
</dbReference>
<comment type="caution">
    <text evidence="6">The sequence shown here is derived from an EMBL/GenBank/DDBJ whole genome shotgun (WGS) entry which is preliminary data.</text>
</comment>
<feature type="non-terminal residue" evidence="6">
    <location>
        <position position="1"/>
    </location>
</feature>
<proteinExistence type="predicted"/>
<dbReference type="PANTHER" id="PTHR32071">
    <property type="entry name" value="TRANSCRIPTIONAL REGULATORY PROTEIN"/>
    <property type="match status" value="1"/>
</dbReference>
<accession>A0A921AUW4</accession>
<evidence type="ECO:0000256" key="2">
    <source>
        <dbReference type="ARBA" id="ARBA00022840"/>
    </source>
</evidence>
<evidence type="ECO:0000313" key="6">
    <source>
        <dbReference type="EMBL" id="HJD96340.1"/>
    </source>
</evidence>
<feature type="domain" description="Sigma-54 factor interaction" evidence="5">
    <location>
        <begin position="1"/>
        <end position="17"/>
    </location>
</feature>
<dbReference type="Pfam" id="PF02954">
    <property type="entry name" value="HTH_8"/>
    <property type="match status" value="1"/>
</dbReference>
<dbReference type="InterPro" id="IPR058031">
    <property type="entry name" value="AAA_lid_NorR"/>
</dbReference>
<keyword evidence="1" id="KW-0547">Nucleotide-binding</keyword>
<dbReference type="RefSeq" id="WP_304120585.1">
    <property type="nucleotide sequence ID" value="NZ_DYZA01000029.1"/>
</dbReference>
<dbReference type="GO" id="GO:0043565">
    <property type="term" value="F:sequence-specific DNA binding"/>
    <property type="evidence" value="ECO:0007669"/>
    <property type="project" value="InterPro"/>
</dbReference>
<dbReference type="GO" id="GO:0005524">
    <property type="term" value="F:ATP binding"/>
    <property type="evidence" value="ECO:0007669"/>
    <property type="project" value="UniProtKB-KW"/>
</dbReference>
<name>A0A921AUW4_9BACT</name>
<dbReference type="InterPro" id="IPR025944">
    <property type="entry name" value="Sigma_54_int_dom_CS"/>
</dbReference>
<dbReference type="Gene3D" id="1.10.10.60">
    <property type="entry name" value="Homeodomain-like"/>
    <property type="match status" value="1"/>
</dbReference>
<dbReference type="PROSITE" id="PS00688">
    <property type="entry name" value="SIGMA54_INTERACT_3"/>
    <property type="match status" value="1"/>
</dbReference>
<dbReference type="InterPro" id="IPR002078">
    <property type="entry name" value="Sigma_54_int"/>
</dbReference>
<evidence type="ECO:0000256" key="4">
    <source>
        <dbReference type="ARBA" id="ARBA00023163"/>
    </source>
</evidence>
<sequence>WPGNIRELENVIERAVYMTNGSVITASSLPSFMLPSKSEGNMNNIRLSEKEKIISSLEKNNWDMKKVIAELAIPRSTLYYKMKKYNIVRNKGGGKAVQQVLDQLSEEQIRSIVRLADYLKDVSMPK</sequence>
<evidence type="ECO:0000313" key="7">
    <source>
        <dbReference type="Proteomes" id="UP000698963"/>
    </source>
</evidence>
<dbReference type="PROSITE" id="PS50045">
    <property type="entry name" value="SIGMA54_INTERACT_4"/>
    <property type="match status" value="1"/>
</dbReference>
<dbReference type="EMBL" id="DYZA01000029">
    <property type="protein sequence ID" value="HJD96340.1"/>
    <property type="molecule type" value="Genomic_DNA"/>
</dbReference>
<dbReference type="SUPFAM" id="SSF46689">
    <property type="entry name" value="Homeodomain-like"/>
    <property type="match status" value="1"/>
</dbReference>
<protein>
    <recommendedName>
        <fullName evidence="5">Sigma-54 factor interaction domain-containing protein</fullName>
    </recommendedName>
</protein>
<dbReference type="Pfam" id="PF25601">
    <property type="entry name" value="AAA_lid_14"/>
    <property type="match status" value="1"/>
</dbReference>
<dbReference type="InterPro" id="IPR009057">
    <property type="entry name" value="Homeodomain-like_sf"/>
</dbReference>
<evidence type="ECO:0000256" key="1">
    <source>
        <dbReference type="ARBA" id="ARBA00022741"/>
    </source>
</evidence>
<evidence type="ECO:0000256" key="3">
    <source>
        <dbReference type="ARBA" id="ARBA00023015"/>
    </source>
</evidence>
<dbReference type="GO" id="GO:0006355">
    <property type="term" value="P:regulation of DNA-templated transcription"/>
    <property type="evidence" value="ECO:0007669"/>
    <property type="project" value="InterPro"/>
</dbReference>
<keyword evidence="4" id="KW-0804">Transcription</keyword>
<reference evidence="6" key="2">
    <citation type="submission" date="2021-09" db="EMBL/GenBank/DDBJ databases">
        <authorList>
            <person name="Gilroy R."/>
        </authorList>
    </citation>
    <scope>NUCLEOTIDE SEQUENCE</scope>
    <source>
        <strain evidence="6">ChiGjej2B2-19336</strain>
    </source>
</reference>
<organism evidence="6 7">
    <name type="scientific">Mailhella massiliensis</name>
    <dbReference type="NCBI Taxonomy" id="1903261"/>
    <lineage>
        <taxon>Bacteria</taxon>
        <taxon>Pseudomonadati</taxon>
        <taxon>Thermodesulfobacteriota</taxon>
        <taxon>Desulfovibrionia</taxon>
        <taxon>Desulfovibrionales</taxon>
        <taxon>Desulfovibrionaceae</taxon>
        <taxon>Mailhella</taxon>
    </lineage>
</organism>
<reference evidence="6" key="1">
    <citation type="journal article" date="2021" name="PeerJ">
        <title>Extensive microbial diversity within the chicken gut microbiome revealed by metagenomics and culture.</title>
        <authorList>
            <person name="Gilroy R."/>
            <person name="Ravi A."/>
            <person name="Getino M."/>
            <person name="Pursley I."/>
            <person name="Horton D.L."/>
            <person name="Alikhan N.F."/>
            <person name="Baker D."/>
            <person name="Gharbi K."/>
            <person name="Hall N."/>
            <person name="Watson M."/>
            <person name="Adriaenssens E.M."/>
            <person name="Foster-Nyarko E."/>
            <person name="Jarju S."/>
            <person name="Secka A."/>
            <person name="Antonio M."/>
            <person name="Oren A."/>
            <person name="Chaudhuri R.R."/>
            <person name="La Ragione R."/>
            <person name="Hildebrand F."/>
            <person name="Pallen M.J."/>
        </authorList>
    </citation>
    <scope>NUCLEOTIDE SEQUENCE</scope>
    <source>
        <strain evidence="6">ChiGjej2B2-19336</strain>
    </source>
</reference>
<keyword evidence="3" id="KW-0805">Transcription regulation</keyword>
<gene>
    <name evidence="6" type="ORF">K8W16_01665</name>
</gene>
<evidence type="ECO:0000259" key="5">
    <source>
        <dbReference type="PROSITE" id="PS50045"/>
    </source>
</evidence>
<dbReference type="InterPro" id="IPR002197">
    <property type="entry name" value="HTH_Fis"/>
</dbReference>